<feature type="domain" description="Fibrinogen C-terminal" evidence="2">
    <location>
        <begin position="26"/>
        <end position="235"/>
    </location>
</feature>
<name>A0A9W3AIC3_BIOGL</name>
<feature type="chain" id="PRO_5040812385" evidence="1">
    <location>
        <begin position="26"/>
        <end position="235"/>
    </location>
</feature>
<sequence length="235" mass="26769">MERHGVYLLLLSLAAVFPSYRCTLGNCPRKISLPCLNSLMHTNTLFPQEELIANMDGYDSICDSSDPKGLFFVIQRRYAASSVDWNLDWETYKTGFGSQCGDFYLGNENIYQLTVKASYLLRIKIDFQDKNFTYYYSGFRLGSEEESYRLSLGITDSANKDLLEHNGMNFSTYDRSDPNGCACFYTSGWWYNACFKVNLFGDMQSTENSFGAIWESITGYGKSLKFTEMAILSQG</sequence>
<protein>
    <submittedName>
        <fullName evidence="4">Ficolin-1-A-like</fullName>
    </submittedName>
</protein>
<feature type="signal peptide" evidence="1">
    <location>
        <begin position="1"/>
        <end position="25"/>
    </location>
</feature>
<dbReference type="Gene3D" id="3.90.215.10">
    <property type="entry name" value="Gamma Fibrinogen, chain A, domain 1"/>
    <property type="match status" value="1"/>
</dbReference>
<dbReference type="InterPro" id="IPR050373">
    <property type="entry name" value="Fibrinogen_C-term_domain"/>
</dbReference>
<dbReference type="InterPro" id="IPR002181">
    <property type="entry name" value="Fibrinogen_a/b/g_C_dom"/>
</dbReference>
<evidence type="ECO:0000259" key="2">
    <source>
        <dbReference type="PROSITE" id="PS51406"/>
    </source>
</evidence>
<dbReference type="SUPFAM" id="SSF56496">
    <property type="entry name" value="Fibrinogen C-terminal domain-like"/>
    <property type="match status" value="1"/>
</dbReference>
<dbReference type="InterPro" id="IPR036056">
    <property type="entry name" value="Fibrinogen-like_C"/>
</dbReference>
<dbReference type="PROSITE" id="PS51406">
    <property type="entry name" value="FIBRINOGEN_C_2"/>
    <property type="match status" value="1"/>
</dbReference>
<keyword evidence="1" id="KW-0732">Signal</keyword>
<evidence type="ECO:0000313" key="4">
    <source>
        <dbReference type="RefSeq" id="XP_055887023.1"/>
    </source>
</evidence>
<dbReference type="OrthoDB" id="6053454at2759"/>
<proteinExistence type="predicted"/>
<gene>
    <name evidence="4" type="primary">LOC106078536</name>
</gene>
<dbReference type="GeneID" id="106078536"/>
<reference evidence="4" key="1">
    <citation type="submission" date="2025-08" db="UniProtKB">
        <authorList>
            <consortium name="RefSeq"/>
        </authorList>
    </citation>
    <scope>IDENTIFICATION</scope>
</reference>
<evidence type="ECO:0000256" key="1">
    <source>
        <dbReference type="SAM" id="SignalP"/>
    </source>
</evidence>
<dbReference type="InterPro" id="IPR014716">
    <property type="entry name" value="Fibrinogen_a/b/g_C_1"/>
</dbReference>
<dbReference type="GO" id="GO:0005615">
    <property type="term" value="C:extracellular space"/>
    <property type="evidence" value="ECO:0007669"/>
    <property type="project" value="TreeGrafter"/>
</dbReference>
<dbReference type="AlphaFoldDB" id="A0A9W3AIC3"/>
<dbReference type="Proteomes" id="UP001165740">
    <property type="component" value="Chromosome 5"/>
</dbReference>
<accession>A0A9W3AIC3</accession>
<dbReference type="RefSeq" id="XP_055887023.1">
    <property type="nucleotide sequence ID" value="XM_056031048.1"/>
</dbReference>
<keyword evidence="3" id="KW-1185">Reference proteome</keyword>
<dbReference type="PANTHER" id="PTHR19143">
    <property type="entry name" value="FIBRINOGEN/TENASCIN/ANGIOPOEITIN"/>
    <property type="match status" value="1"/>
</dbReference>
<dbReference type="Pfam" id="PF00147">
    <property type="entry name" value="Fibrinogen_C"/>
    <property type="match status" value="1"/>
</dbReference>
<organism evidence="3 4">
    <name type="scientific">Biomphalaria glabrata</name>
    <name type="common">Bloodfluke planorb</name>
    <name type="synonym">Freshwater snail</name>
    <dbReference type="NCBI Taxonomy" id="6526"/>
    <lineage>
        <taxon>Eukaryota</taxon>
        <taxon>Metazoa</taxon>
        <taxon>Spiralia</taxon>
        <taxon>Lophotrochozoa</taxon>
        <taxon>Mollusca</taxon>
        <taxon>Gastropoda</taxon>
        <taxon>Heterobranchia</taxon>
        <taxon>Euthyneura</taxon>
        <taxon>Panpulmonata</taxon>
        <taxon>Hygrophila</taxon>
        <taxon>Lymnaeoidea</taxon>
        <taxon>Planorbidae</taxon>
        <taxon>Biomphalaria</taxon>
    </lineage>
</organism>
<dbReference type="OMA" id="AIWESIT"/>
<dbReference type="SMART" id="SM00186">
    <property type="entry name" value="FBG"/>
    <property type="match status" value="1"/>
</dbReference>
<evidence type="ECO:0000313" key="3">
    <source>
        <dbReference type="Proteomes" id="UP001165740"/>
    </source>
</evidence>